<reference evidence="1" key="1">
    <citation type="submission" date="2021-06" db="EMBL/GenBank/DDBJ databases">
        <authorList>
            <person name="Hodson N. C."/>
            <person name="Mongue J. A."/>
            <person name="Jaron S. K."/>
        </authorList>
    </citation>
    <scope>NUCLEOTIDE SEQUENCE</scope>
</reference>
<dbReference type="Proteomes" id="UP000708208">
    <property type="component" value="Unassembled WGS sequence"/>
</dbReference>
<sequence length="236" mass="26676">MLVEMRRYSNRHVNRLAAAEVNSVLNLNLDSAPKCEIFNKVNSAEYNFADILPNIECTDRLTPSEEHWDVFTLKKIFGKYGTELEARQKEKLAVETSDVNTDCGLKRKRKQSKIFDPTDLSGPKKGPKFRRIPDAPIYSEESDVSEESDSSLTIPKLISPKCNGTSKSSRRNFLDIGKILVTTANQVISLLQQFSSSVYVPKKSKMLQQLNLTSLERVDSSTIQESVSEKPQTFPR</sequence>
<dbReference type="EMBL" id="CAJVCH010081677">
    <property type="protein sequence ID" value="CAG7721678.1"/>
    <property type="molecule type" value="Genomic_DNA"/>
</dbReference>
<comment type="caution">
    <text evidence="1">The sequence shown here is derived from an EMBL/GenBank/DDBJ whole genome shotgun (WGS) entry which is preliminary data.</text>
</comment>
<keyword evidence="2" id="KW-1185">Reference proteome</keyword>
<evidence type="ECO:0000313" key="2">
    <source>
        <dbReference type="Proteomes" id="UP000708208"/>
    </source>
</evidence>
<organism evidence="1 2">
    <name type="scientific">Allacma fusca</name>
    <dbReference type="NCBI Taxonomy" id="39272"/>
    <lineage>
        <taxon>Eukaryota</taxon>
        <taxon>Metazoa</taxon>
        <taxon>Ecdysozoa</taxon>
        <taxon>Arthropoda</taxon>
        <taxon>Hexapoda</taxon>
        <taxon>Collembola</taxon>
        <taxon>Symphypleona</taxon>
        <taxon>Sminthuridae</taxon>
        <taxon>Allacma</taxon>
    </lineage>
</organism>
<gene>
    <name evidence="1" type="ORF">AFUS01_LOCUS10875</name>
</gene>
<name>A0A8J2JL60_9HEXA</name>
<accession>A0A8J2JL60</accession>
<protein>
    <submittedName>
        <fullName evidence="1">Uncharacterized protein</fullName>
    </submittedName>
</protein>
<proteinExistence type="predicted"/>
<evidence type="ECO:0000313" key="1">
    <source>
        <dbReference type="EMBL" id="CAG7721678.1"/>
    </source>
</evidence>
<dbReference type="AlphaFoldDB" id="A0A8J2JL60"/>